<name>A0AAP0F5I2_9MAGN</name>
<protein>
    <submittedName>
        <fullName evidence="2">Uncharacterized protein</fullName>
    </submittedName>
</protein>
<accession>A0AAP0F5I2</accession>
<dbReference type="AlphaFoldDB" id="A0AAP0F5I2"/>
<dbReference type="PANTHER" id="PTHR31170">
    <property type="entry name" value="BNAC04G53230D PROTEIN"/>
    <property type="match status" value="1"/>
</dbReference>
<feature type="coiled-coil region" evidence="1">
    <location>
        <begin position="549"/>
        <end position="586"/>
    </location>
</feature>
<keyword evidence="1" id="KW-0175">Coiled coil</keyword>
<evidence type="ECO:0000256" key="1">
    <source>
        <dbReference type="SAM" id="Coils"/>
    </source>
</evidence>
<dbReference type="PANTHER" id="PTHR31170:SF25">
    <property type="entry name" value="BNAA09G04570D PROTEIN"/>
    <property type="match status" value="1"/>
</dbReference>
<dbReference type="Proteomes" id="UP001417504">
    <property type="component" value="Unassembled WGS sequence"/>
</dbReference>
<organism evidence="2 3">
    <name type="scientific">Stephania japonica</name>
    <dbReference type="NCBI Taxonomy" id="461633"/>
    <lineage>
        <taxon>Eukaryota</taxon>
        <taxon>Viridiplantae</taxon>
        <taxon>Streptophyta</taxon>
        <taxon>Embryophyta</taxon>
        <taxon>Tracheophyta</taxon>
        <taxon>Spermatophyta</taxon>
        <taxon>Magnoliopsida</taxon>
        <taxon>Ranunculales</taxon>
        <taxon>Menispermaceae</taxon>
        <taxon>Menispermoideae</taxon>
        <taxon>Cissampelideae</taxon>
        <taxon>Stephania</taxon>
    </lineage>
</organism>
<proteinExistence type="predicted"/>
<gene>
    <name evidence="2" type="ORF">Sjap_019187</name>
</gene>
<dbReference type="EMBL" id="JBBNAE010000008">
    <property type="protein sequence ID" value="KAK9101933.1"/>
    <property type="molecule type" value="Genomic_DNA"/>
</dbReference>
<evidence type="ECO:0000313" key="2">
    <source>
        <dbReference type="EMBL" id="KAK9101933.1"/>
    </source>
</evidence>
<dbReference type="InterPro" id="IPR004158">
    <property type="entry name" value="DUF247_pln"/>
</dbReference>
<evidence type="ECO:0000313" key="3">
    <source>
        <dbReference type="Proteomes" id="UP001417504"/>
    </source>
</evidence>
<comment type="caution">
    <text evidence="2">The sequence shown here is derived from an EMBL/GenBank/DDBJ whole genome shotgun (WGS) entry which is preliminary data.</text>
</comment>
<keyword evidence="3" id="KW-1185">Reference proteome</keyword>
<reference evidence="2 3" key="1">
    <citation type="submission" date="2024-01" db="EMBL/GenBank/DDBJ databases">
        <title>Genome assemblies of Stephania.</title>
        <authorList>
            <person name="Yang L."/>
        </authorList>
    </citation>
    <scope>NUCLEOTIDE SEQUENCE [LARGE SCALE GENOMIC DNA]</scope>
    <source>
        <strain evidence="2">QJT</strain>
        <tissue evidence="2">Leaf</tissue>
    </source>
</reference>
<sequence>MSAIPLESVEVNEVTSVEDYWSEPEETIEVSLSEPDISIAQNEADKAEKEIDVILERPEEPQNESKENQPLVLVKPPTLPCLPVKFKKWVVVKERSQIFYTAGTFTSDDHDLTDSYVLEVPDELLILKEGDKAGPALERKITINNEDLVTSLEKRREDELPSISTQHCIFRVPEGLRKLSENAFTPQAVSLGPLHCDKLQQFKAIENLKFHYRTAFLAHQSWMELMNECKQNLKGIEKQARECYAEEIELSSDEFVEMMMLDGCFLIEFFLRDRNGLLREEYDPLFDNPHFDNAFKVDLLLLENQLPFIVLTTLFSIVNNAGVRKLWNFSFLELAMKYYDIESLHLLRKPKHLLDLVLQKYIPPKTYTKQGNGSQDRFTIIPRAVHLWETGVRFEPPQEERHLLDVSFEKGVLKIPVIDIEYHTESLFQNLIAFEQYYKHSTYVEDYTTLMGHLIYTESDVALLRQAKVVTNWLGNDRKVSDMFNKLGKNVVTSKEYFHYVHLYKELNNYCANPWHKWTAMLKRDYFNTPWSLIAFLSASADREIDGVNEQLEEDAKALEHMQLQLLQERSRRSEVERENTMLQNQLIESRGSTYRSALQLANCLDYHFTGMMPVIFEDKDESSEDEEETADDIITTFMCFNNRTIDNGLRKPS</sequence>
<dbReference type="Pfam" id="PF03140">
    <property type="entry name" value="DUF247"/>
    <property type="match status" value="1"/>
</dbReference>